<evidence type="ECO:0000313" key="3">
    <source>
        <dbReference type="EMBL" id="KIG12184.1"/>
    </source>
</evidence>
<comment type="caution">
    <text evidence="3">The sequence shown here is derived from an EMBL/GenBank/DDBJ whole genome shotgun (WGS) entry which is preliminary data.</text>
</comment>
<dbReference type="InterPro" id="IPR024079">
    <property type="entry name" value="MetalloPept_cat_dom_sf"/>
</dbReference>
<protein>
    <recommendedName>
        <fullName evidence="2">Lysine-specific metallo-endopeptidase domain-containing protein</fullName>
    </recommendedName>
</protein>
<feature type="region of interest" description="Disordered" evidence="1">
    <location>
        <begin position="1"/>
        <end position="28"/>
    </location>
</feature>
<dbReference type="Gene3D" id="3.40.390.10">
    <property type="entry name" value="Collagenase (Catalytic Domain)"/>
    <property type="match status" value="1"/>
</dbReference>
<dbReference type="NCBIfam" id="TIGR03696">
    <property type="entry name" value="Rhs_assc_core"/>
    <property type="match status" value="1"/>
</dbReference>
<organism evidence="3 4">
    <name type="scientific">Enhygromyxa salina</name>
    <dbReference type="NCBI Taxonomy" id="215803"/>
    <lineage>
        <taxon>Bacteria</taxon>
        <taxon>Pseudomonadati</taxon>
        <taxon>Myxococcota</taxon>
        <taxon>Polyangia</taxon>
        <taxon>Nannocystales</taxon>
        <taxon>Nannocystaceae</taxon>
        <taxon>Enhygromyxa</taxon>
    </lineage>
</organism>
<evidence type="ECO:0000313" key="4">
    <source>
        <dbReference type="Proteomes" id="UP000031599"/>
    </source>
</evidence>
<dbReference type="Pfam" id="PF14521">
    <property type="entry name" value="Aspzincin_M35"/>
    <property type="match status" value="1"/>
</dbReference>
<dbReference type="EMBL" id="JMCC02000146">
    <property type="protein sequence ID" value="KIG12184.1"/>
    <property type="molecule type" value="Genomic_DNA"/>
</dbReference>
<sequence>MIDSRTYGFDEADNKQSEHNLGSGQISGSRSMIHDSLGRMVGSEVAGSVATDRTVSYELDGGGNRTNVTGATCAGTYSLDAALNEYTQTPCEDWAHDSAGNLVQTRATANPGADRELEYDHRGRLVGVVLHTGEPEDTAVRFAYDALGRKIRATWSEGGAAFTEHYIYDDWNVIEEYANDDPTPSATYLYGDGLDDRLQMIRGNSWWFYDDESGSTTALAHKPAVGPLWIERYAYQDFGEPSLFWAGAPVPDSYSGNPYLFAGRRWLAELGLYDLRTRHLDPISGRFITRDTLGIWADEENLGNGYTYVTNAPGSATDPTGEAKKPKIKNCHAGARANIEDWLDEAERQGRLSRDWFNGQAGRKRKRRKADWNNYKNDGREWWGKYDNTRFHRIKWNFRKIVRRCSKNVITFKCRSTGIFCGPPKAAAWTLSSWHAWIRVCKNDKGGLFRQDGTPQTKLDTEDFGGIMLHEISHNINAIGDKRLSGAKVADKDSTRELAARKPTRASWSATNYEFFGTSR</sequence>
<feature type="compositionally biased region" description="Polar residues" evidence="1">
    <location>
        <begin position="19"/>
        <end position="28"/>
    </location>
</feature>
<dbReference type="InterPro" id="IPR029463">
    <property type="entry name" value="Lys_MEP"/>
</dbReference>
<dbReference type="SUPFAM" id="SSF55486">
    <property type="entry name" value="Metalloproteases ('zincins'), catalytic domain"/>
    <property type="match status" value="1"/>
</dbReference>
<evidence type="ECO:0000259" key="2">
    <source>
        <dbReference type="Pfam" id="PF14521"/>
    </source>
</evidence>
<dbReference type="InterPro" id="IPR022385">
    <property type="entry name" value="Rhs_assc_core"/>
</dbReference>
<dbReference type="InterPro" id="IPR006530">
    <property type="entry name" value="YD"/>
</dbReference>
<dbReference type="InterPro" id="IPR050708">
    <property type="entry name" value="T6SS_VgrG/RHS"/>
</dbReference>
<dbReference type="PANTHER" id="PTHR32305:SF15">
    <property type="entry name" value="PROTEIN RHSA-RELATED"/>
    <property type="match status" value="1"/>
</dbReference>
<gene>
    <name evidence="3" type="ORF">DB30_01820</name>
</gene>
<dbReference type="AlphaFoldDB" id="A0A0C1Z3L5"/>
<dbReference type="NCBIfam" id="TIGR01643">
    <property type="entry name" value="YD_repeat_2x"/>
    <property type="match status" value="1"/>
</dbReference>
<feature type="domain" description="Lysine-specific metallo-endopeptidase" evidence="2">
    <location>
        <begin position="380"/>
        <end position="517"/>
    </location>
</feature>
<evidence type="ECO:0000256" key="1">
    <source>
        <dbReference type="SAM" id="MobiDB-lite"/>
    </source>
</evidence>
<reference evidence="3 4" key="1">
    <citation type="submission" date="2014-12" db="EMBL/GenBank/DDBJ databases">
        <title>Genome assembly of Enhygromyxa salina DSM 15201.</title>
        <authorList>
            <person name="Sharma G."/>
            <person name="Subramanian S."/>
        </authorList>
    </citation>
    <scope>NUCLEOTIDE SEQUENCE [LARGE SCALE GENOMIC DNA]</scope>
    <source>
        <strain evidence="3 4">DSM 15201</strain>
    </source>
</reference>
<dbReference type="PANTHER" id="PTHR32305">
    <property type="match status" value="1"/>
</dbReference>
<accession>A0A0C1Z3L5</accession>
<dbReference type="Proteomes" id="UP000031599">
    <property type="component" value="Unassembled WGS sequence"/>
</dbReference>
<name>A0A0C1Z3L5_9BACT</name>
<dbReference type="GO" id="GO:0004222">
    <property type="term" value="F:metalloendopeptidase activity"/>
    <property type="evidence" value="ECO:0007669"/>
    <property type="project" value="InterPro"/>
</dbReference>
<proteinExistence type="predicted"/>
<dbReference type="Gene3D" id="2.180.10.10">
    <property type="entry name" value="RHS repeat-associated core"/>
    <property type="match status" value="1"/>
</dbReference>